<dbReference type="EMBL" id="QXIR01000004">
    <property type="protein sequence ID" value="RIW37374.1"/>
    <property type="molecule type" value="Genomic_DNA"/>
</dbReference>
<sequence>MRDHLIEALWSSYIVKTERAYLLYEKARAFQEYNGRNHDCAVRTASCSRKTSSPCSIPESSETKS</sequence>
<gene>
    <name evidence="1" type="ORF">D3H55_04900</name>
</gene>
<reference evidence="1 2" key="1">
    <citation type="submission" date="2018-09" db="EMBL/GenBank/DDBJ databases">
        <title>Bacillus saliacetes sp. nov., isolated from Thai shrimp paste (Ka-pi).</title>
        <authorList>
            <person name="Daroonpunt R."/>
            <person name="Tanasupawat S."/>
            <person name="Yiamsombut S."/>
        </authorList>
    </citation>
    <scope>NUCLEOTIDE SEQUENCE [LARGE SCALE GENOMIC DNA]</scope>
    <source>
        <strain evidence="1 2">SKP7-4</strain>
    </source>
</reference>
<protein>
    <submittedName>
        <fullName evidence="1">Uncharacterized protein</fullName>
    </submittedName>
</protein>
<organism evidence="1 2">
    <name type="scientific">Bacillus salacetis</name>
    <dbReference type="NCBI Taxonomy" id="2315464"/>
    <lineage>
        <taxon>Bacteria</taxon>
        <taxon>Bacillati</taxon>
        <taxon>Bacillota</taxon>
        <taxon>Bacilli</taxon>
        <taxon>Bacillales</taxon>
        <taxon>Bacillaceae</taxon>
        <taxon>Bacillus</taxon>
    </lineage>
</organism>
<comment type="caution">
    <text evidence="1">The sequence shown here is derived from an EMBL/GenBank/DDBJ whole genome shotgun (WGS) entry which is preliminary data.</text>
</comment>
<dbReference type="AlphaFoldDB" id="A0A3A1R4A3"/>
<accession>A0A3A1R4A3</accession>
<proteinExistence type="predicted"/>
<evidence type="ECO:0000313" key="1">
    <source>
        <dbReference type="EMBL" id="RIW37374.1"/>
    </source>
</evidence>
<evidence type="ECO:0000313" key="2">
    <source>
        <dbReference type="Proteomes" id="UP000265801"/>
    </source>
</evidence>
<name>A0A3A1R4A3_9BACI</name>
<dbReference type="Proteomes" id="UP000265801">
    <property type="component" value="Unassembled WGS sequence"/>
</dbReference>
<keyword evidence="2" id="KW-1185">Reference proteome</keyword>